<gene>
    <name evidence="1" type="ORF">LCGC14_2552950</name>
</gene>
<sequence>MTDKNDIENNRDPIERVYKDKVKFEIYGEEMIEKRAKLIKDARALITAAQTEKRSMTDEENVQYDKMFKAQDGKCAICH</sequence>
<dbReference type="AlphaFoldDB" id="A0A0F9BAB2"/>
<reference evidence="1" key="1">
    <citation type="journal article" date="2015" name="Nature">
        <title>Complex archaea that bridge the gap between prokaryotes and eukaryotes.</title>
        <authorList>
            <person name="Spang A."/>
            <person name="Saw J.H."/>
            <person name="Jorgensen S.L."/>
            <person name="Zaremba-Niedzwiedzka K."/>
            <person name="Martijn J."/>
            <person name="Lind A.E."/>
            <person name="van Eijk R."/>
            <person name="Schleper C."/>
            <person name="Guy L."/>
            <person name="Ettema T.J."/>
        </authorList>
    </citation>
    <scope>NUCLEOTIDE SEQUENCE</scope>
</reference>
<name>A0A0F9BAB2_9ZZZZ</name>
<organism evidence="1">
    <name type="scientific">marine sediment metagenome</name>
    <dbReference type="NCBI Taxonomy" id="412755"/>
    <lineage>
        <taxon>unclassified sequences</taxon>
        <taxon>metagenomes</taxon>
        <taxon>ecological metagenomes</taxon>
    </lineage>
</organism>
<proteinExistence type="predicted"/>
<accession>A0A0F9BAB2</accession>
<protein>
    <submittedName>
        <fullName evidence="1">Uncharacterized protein</fullName>
    </submittedName>
</protein>
<comment type="caution">
    <text evidence="1">The sequence shown here is derived from an EMBL/GenBank/DDBJ whole genome shotgun (WGS) entry which is preliminary data.</text>
</comment>
<dbReference type="EMBL" id="LAZR01041943">
    <property type="protein sequence ID" value="KKL10722.1"/>
    <property type="molecule type" value="Genomic_DNA"/>
</dbReference>
<evidence type="ECO:0000313" key="1">
    <source>
        <dbReference type="EMBL" id="KKL10722.1"/>
    </source>
</evidence>
<feature type="non-terminal residue" evidence="1">
    <location>
        <position position="79"/>
    </location>
</feature>